<dbReference type="GO" id="GO:0006310">
    <property type="term" value="P:DNA recombination"/>
    <property type="evidence" value="ECO:0007669"/>
    <property type="project" value="UniProtKB-KW"/>
</dbReference>
<dbReference type="InterPro" id="IPR050090">
    <property type="entry name" value="Tyrosine_recombinase_XerCD"/>
</dbReference>
<keyword evidence="1" id="KW-0233">DNA recombination</keyword>
<dbReference type="SUPFAM" id="SSF56349">
    <property type="entry name" value="DNA breaking-rejoining enzymes"/>
    <property type="match status" value="1"/>
</dbReference>
<evidence type="ECO:0000313" key="4">
    <source>
        <dbReference type="Proteomes" id="UP000298324"/>
    </source>
</evidence>
<proteinExistence type="predicted"/>
<dbReference type="PANTHER" id="PTHR30349">
    <property type="entry name" value="PHAGE INTEGRASE-RELATED"/>
    <property type="match status" value="1"/>
</dbReference>
<protein>
    <submittedName>
        <fullName evidence="3">Tyrosine recombinase XerD</fullName>
    </submittedName>
</protein>
<evidence type="ECO:0000256" key="1">
    <source>
        <dbReference type="ARBA" id="ARBA00023172"/>
    </source>
</evidence>
<reference evidence="3 4" key="1">
    <citation type="journal article" date="2018" name="Environ. Microbiol.">
        <title>Novel energy conservation strategies and behaviour of Pelotomaculum schinkii driving syntrophic propionate catabolism.</title>
        <authorList>
            <person name="Hidalgo-Ahumada C.A.P."/>
            <person name="Nobu M.K."/>
            <person name="Narihiro T."/>
            <person name="Tamaki H."/>
            <person name="Liu W.T."/>
            <person name="Kamagata Y."/>
            <person name="Stams A.J.M."/>
            <person name="Imachi H."/>
            <person name="Sousa D.Z."/>
        </authorList>
    </citation>
    <scope>NUCLEOTIDE SEQUENCE [LARGE SCALE GENOMIC DNA]</scope>
    <source>
        <strain evidence="3 4">HH</strain>
    </source>
</reference>
<dbReference type="GO" id="GO:0003677">
    <property type="term" value="F:DNA binding"/>
    <property type="evidence" value="ECO:0007669"/>
    <property type="project" value="InterPro"/>
</dbReference>
<evidence type="ECO:0000259" key="2">
    <source>
        <dbReference type="PROSITE" id="PS51898"/>
    </source>
</evidence>
<name>A0A4Y7RBF8_9FIRM</name>
<gene>
    <name evidence="3" type="primary">xerD_7</name>
    <name evidence="3" type="ORF">Psch_02738</name>
</gene>
<keyword evidence="4" id="KW-1185">Reference proteome</keyword>
<dbReference type="Gene3D" id="1.10.443.10">
    <property type="entry name" value="Intergrase catalytic core"/>
    <property type="match status" value="1"/>
</dbReference>
<accession>A0A4Y7RBF8</accession>
<dbReference type="InterPro" id="IPR011010">
    <property type="entry name" value="DNA_brk_join_enz"/>
</dbReference>
<dbReference type="AlphaFoldDB" id="A0A4Y7RBF8"/>
<dbReference type="PROSITE" id="PS51898">
    <property type="entry name" value="TYR_RECOMBINASE"/>
    <property type="match status" value="1"/>
</dbReference>
<dbReference type="InterPro" id="IPR013762">
    <property type="entry name" value="Integrase-like_cat_sf"/>
</dbReference>
<evidence type="ECO:0000313" key="3">
    <source>
        <dbReference type="EMBL" id="TEB05697.1"/>
    </source>
</evidence>
<organism evidence="3 4">
    <name type="scientific">Pelotomaculum schinkii</name>
    <dbReference type="NCBI Taxonomy" id="78350"/>
    <lineage>
        <taxon>Bacteria</taxon>
        <taxon>Bacillati</taxon>
        <taxon>Bacillota</taxon>
        <taxon>Clostridia</taxon>
        <taxon>Eubacteriales</taxon>
        <taxon>Desulfotomaculaceae</taxon>
        <taxon>Pelotomaculum</taxon>
    </lineage>
</organism>
<dbReference type="Pfam" id="PF00589">
    <property type="entry name" value="Phage_integrase"/>
    <property type="match status" value="1"/>
</dbReference>
<dbReference type="InterPro" id="IPR002104">
    <property type="entry name" value="Integrase_catalytic"/>
</dbReference>
<feature type="domain" description="Tyr recombinase" evidence="2">
    <location>
        <begin position="106"/>
        <end position="310"/>
    </location>
</feature>
<dbReference type="EMBL" id="QFGA01000002">
    <property type="protein sequence ID" value="TEB05697.1"/>
    <property type="molecule type" value="Genomic_DNA"/>
</dbReference>
<sequence>MNKNYVYHSSLAPYIEVLICQKRADGFLYEYEAYILKTFDDFCIDKGFCEPVITRDLVMEWAIQRPTEGVNYRNQRVSFIRQLSLYMNSLGINSYIPRQTASTATTVPHILSADELKSLYQVVDSYLPDNEEWHRFSMEYQVILRLYYCCGLRLAEVCNLRVKDVNLDDGILKIIQSKGNKDRLVYMADDVTNLCRNYHKRMASLLPGSEWFFPGRVPRQPIRKTSMDKKFKQFWNMTPFADSCDKAPTIHALRHTFVVNRMNEWMLKGISLNTMMPYLSRYLGHSSVEDTFYYYHQVDKAFQIVRQKDFLSGRVIPEVVPYEE</sequence>
<dbReference type="RefSeq" id="WP_190258451.1">
    <property type="nucleotide sequence ID" value="NZ_QFGA01000002.1"/>
</dbReference>
<dbReference type="PANTHER" id="PTHR30349:SF64">
    <property type="entry name" value="PROPHAGE INTEGRASE INTD-RELATED"/>
    <property type="match status" value="1"/>
</dbReference>
<dbReference type="GO" id="GO:0015074">
    <property type="term" value="P:DNA integration"/>
    <property type="evidence" value="ECO:0007669"/>
    <property type="project" value="InterPro"/>
</dbReference>
<dbReference type="Proteomes" id="UP000298324">
    <property type="component" value="Unassembled WGS sequence"/>
</dbReference>
<comment type="caution">
    <text evidence="3">The sequence shown here is derived from an EMBL/GenBank/DDBJ whole genome shotgun (WGS) entry which is preliminary data.</text>
</comment>